<keyword evidence="5" id="KW-1185">Reference proteome</keyword>
<dbReference type="PANTHER" id="PTHR12835:SF5">
    <property type="entry name" value="BIOTIN--PROTEIN LIGASE"/>
    <property type="match status" value="1"/>
</dbReference>
<dbReference type="Pfam" id="PF03099">
    <property type="entry name" value="BPL_LplA_LipB"/>
    <property type="match status" value="1"/>
</dbReference>
<evidence type="ECO:0000313" key="5">
    <source>
        <dbReference type="Proteomes" id="UP000077202"/>
    </source>
</evidence>
<sequence length="475" mass="51463">MFSKAFPTVRSIVGITVSSGRNLRPAATVRLCDRTFRARRLNSQTFHRLDSVKRDKGEEELKGLVCVLADHSSGTRAEVDPRGAAESGDHQAIAGLQGAEQVLQSSNLGEARGRESGTAIAAAAARLSVEGEGGTKGSFSVGAMATEAAHCRIYLAAKNPRQAELIPGMLVATELKLPEGAQLLATPDASDVDSTVTELFDVIDYLKNLRTSQFGAFALYSPLIPSTHTLLSQNFKEFPEGSICIAGAQLQGKGRAGNVWESPKGCLMFSFTIKMTNGRLVPFLQYVVSLAVVEAFEEICKAKGIAAPEVRIKWPNDLYAKGLKVGGVLCTSTYSAKTFNIVVGVGLNVGNRVPTTCLDALIQEVDPHASALSKEQLLAAIMMRFEELNSKFTSHGFTPLRDSYYDKWLHTGQTVVLEEKDPESSEMSHVPLTIRGLSSRGYLYAIDERGEQYELHPDGNSFDFLKGLVRTKLEA</sequence>
<feature type="domain" description="BPL/LPL catalytic" evidence="3">
    <location>
        <begin position="203"/>
        <end position="393"/>
    </location>
</feature>
<dbReference type="PROSITE" id="PS51733">
    <property type="entry name" value="BPL_LPL_CATALYTIC"/>
    <property type="match status" value="1"/>
</dbReference>
<dbReference type="InterPro" id="IPR004143">
    <property type="entry name" value="BPL_LPL_catalytic"/>
</dbReference>
<evidence type="ECO:0000256" key="1">
    <source>
        <dbReference type="ARBA" id="ARBA00009934"/>
    </source>
</evidence>
<dbReference type="AlphaFoldDB" id="A0A176WDN0"/>
<dbReference type="GO" id="GO:0004077">
    <property type="term" value="F:biotin--[biotin carboxyl-carrier protein] ligase activity"/>
    <property type="evidence" value="ECO:0007669"/>
    <property type="project" value="InterPro"/>
</dbReference>
<keyword evidence="2" id="KW-0436">Ligase</keyword>
<evidence type="ECO:0000256" key="2">
    <source>
        <dbReference type="ARBA" id="ARBA00022598"/>
    </source>
</evidence>
<evidence type="ECO:0000313" key="4">
    <source>
        <dbReference type="EMBL" id="OAE31300.1"/>
    </source>
</evidence>
<reference evidence="4" key="1">
    <citation type="submission" date="2016-03" db="EMBL/GenBank/DDBJ databases">
        <title>Mechanisms controlling the formation of the plant cell surface in tip-growing cells are functionally conserved among land plants.</title>
        <authorList>
            <person name="Honkanen S."/>
            <person name="Jones V.A."/>
            <person name="Morieri G."/>
            <person name="Champion C."/>
            <person name="Hetherington A.J."/>
            <person name="Kelly S."/>
            <person name="Saint-Marcoux D."/>
            <person name="Proust H."/>
            <person name="Prescott H."/>
            <person name="Dolan L."/>
        </authorList>
    </citation>
    <scope>NUCLEOTIDE SEQUENCE [LARGE SCALE GENOMIC DNA]</scope>
    <source>
        <tissue evidence="4">Whole gametophyte</tissue>
    </source>
</reference>
<protein>
    <recommendedName>
        <fullName evidence="3">BPL/LPL catalytic domain-containing protein</fullName>
    </recommendedName>
</protein>
<accession>A0A176WDN0</accession>
<dbReference type="CDD" id="cd16442">
    <property type="entry name" value="BPL"/>
    <property type="match status" value="1"/>
</dbReference>
<dbReference type="Proteomes" id="UP000077202">
    <property type="component" value="Unassembled WGS sequence"/>
</dbReference>
<comment type="similarity">
    <text evidence="1">Belongs to the biotin--protein ligase family.</text>
</comment>
<proteinExistence type="inferred from homology"/>
<dbReference type="NCBIfam" id="TIGR00121">
    <property type="entry name" value="birA_ligase"/>
    <property type="match status" value="1"/>
</dbReference>
<comment type="caution">
    <text evidence="4">The sequence shown here is derived from an EMBL/GenBank/DDBJ whole genome shotgun (WGS) entry which is preliminary data.</text>
</comment>
<dbReference type="InterPro" id="IPR045864">
    <property type="entry name" value="aa-tRNA-synth_II/BPL/LPL"/>
</dbReference>
<dbReference type="PANTHER" id="PTHR12835">
    <property type="entry name" value="BIOTIN PROTEIN LIGASE"/>
    <property type="match status" value="1"/>
</dbReference>
<dbReference type="SUPFAM" id="SSF55681">
    <property type="entry name" value="Class II aaRS and biotin synthetases"/>
    <property type="match status" value="1"/>
</dbReference>
<dbReference type="InterPro" id="IPR004408">
    <property type="entry name" value="Biotin_CoA_COase_ligase"/>
</dbReference>
<organism evidence="4 5">
    <name type="scientific">Marchantia polymorpha subsp. ruderalis</name>
    <dbReference type="NCBI Taxonomy" id="1480154"/>
    <lineage>
        <taxon>Eukaryota</taxon>
        <taxon>Viridiplantae</taxon>
        <taxon>Streptophyta</taxon>
        <taxon>Embryophyta</taxon>
        <taxon>Marchantiophyta</taxon>
        <taxon>Marchantiopsida</taxon>
        <taxon>Marchantiidae</taxon>
        <taxon>Marchantiales</taxon>
        <taxon>Marchantiaceae</taxon>
        <taxon>Marchantia</taxon>
    </lineage>
</organism>
<evidence type="ECO:0000259" key="3">
    <source>
        <dbReference type="PROSITE" id="PS51733"/>
    </source>
</evidence>
<gene>
    <name evidence="4" type="ORF">AXG93_1962s1570</name>
</gene>
<name>A0A176WDN0_MARPO</name>
<dbReference type="EMBL" id="LVLJ01001129">
    <property type="protein sequence ID" value="OAE31300.1"/>
    <property type="molecule type" value="Genomic_DNA"/>
</dbReference>
<dbReference type="Gene3D" id="3.30.930.10">
    <property type="entry name" value="Bira Bifunctional Protein, Domain 2"/>
    <property type="match status" value="1"/>
</dbReference>
<dbReference type="GO" id="GO:0005737">
    <property type="term" value="C:cytoplasm"/>
    <property type="evidence" value="ECO:0007669"/>
    <property type="project" value="TreeGrafter"/>
</dbReference>